<dbReference type="EMBL" id="CM029050">
    <property type="protein sequence ID" value="KAG2567836.1"/>
    <property type="molecule type" value="Genomic_DNA"/>
</dbReference>
<proteinExistence type="predicted"/>
<gene>
    <name evidence="1" type="ORF">PVAP13_7NG271600</name>
</gene>
<dbReference type="Proteomes" id="UP000823388">
    <property type="component" value="Chromosome 7N"/>
</dbReference>
<accession>A0A8T0QAF1</accession>
<evidence type="ECO:0000313" key="1">
    <source>
        <dbReference type="EMBL" id="KAG2567836.1"/>
    </source>
</evidence>
<reference evidence="1" key="1">
    <citation type="submission" date="2020-05" db="EMBL/GenBank/DDBJ databases">
        <title>WGS assembly of Panicum virgatum.</title>
        <authorList>
            <person name="Lovell J.T."/>
            <person name="Jenkins J."/>
            <person name="Shu S."/>
            <person name="Juenger T.E."/>
            <person name="Schmutz J."/>
        </authorList>
    </citation>
    <scope>NUCLEOTIDE SEQUENCE</scope>
    <source>
        <strain evidence="1">AP13</strain>
    </source>
</reference>
<comment type="caution">
    <text evidence="1">The sequence shown here is derived from an EMBL/GenBank/DDBJ whole genome shotgun (WGS) entry which is preliminary data.</text>
</comment>
<evidence type="ECO:0000313" key="2">
    <source>
        <dbReference type="Proteomes" id="UP000823388"/>
    </source>
</evidence>
<dbReference type="AlphaFoldDB" id="A0A8T0QAF1"/>
<keyword evidence="2" id="KW-1185">Reference proteome</keyword>
<name>A0A8T0QAF1_PANVG</name>
<feature type="non-terminal residue" evidence="1">
    <location>
        <position position="102"/>
    </location>
</feature>
<sequence length="102" mass="11393">MARRLEFNDVQSDAESVAPIILAQECTTPQKSFSIPFCGSSYTPDCDDTMKPKIGMTFADVDSTKEFYKCYAHHVGFSVRVGQGQHKAIDGVVMYKRFLCAK</sequence>
<dbReference type="PANTHER" id="PTHR46328:SF30">
    <property type="entry name" value="OS04G0641500 PROTEIN"/>
    <property type="match status" value="1"/>
</dbReference>
<evidence type="ECO:0008006" key="3">
    <source>
        <dbReference type="Google" id="ProtNLM"/>
    </source>
</evidence>
<dbReference type="PANTHER" id="PTHR46328">
    <property type="entry name" value="FAR-RED IMPAIRED RESPONSIVE (FAR1) FAMILY PROTEIN-RELATED"/>
    <property type="match status" value="1"/>
</dbReference>
<protein>
    <recommendedName>
        <fullName evidence="3">Protein FAR1-RELATED SEQUENCE</fullName>
    </recommendedName>
</protein>
<organism evidence="1 2">
    <name type="scientific">Panicum virgatum</name>
    <name type="common">Blackwell switchgrass</name>
    <dbReference type="NCBI Taxonomy" id="38727"/>
    <lineage>
        <taxon>Eukaryota</taxon>
        <taxon>Viridiplantae</taxon>
        <taxon>Streptophyta</taxon>
        <taxon>Embryophyta</taxon>
        <taxon>Tracheophyta</taxon>
        <taxon>Spermatophyta</taxon>
        <taxon>Magnoliopsida</taxon>
        <taxon>Liliopsida</taxon>
        <taxon>Poales</taxon>
        <taxon>Poaceae</taxon>
        <taxon>PACMAD clade</taxon>
        <taxon>Panicoideae</taxon>
        <taxon>Panicodae</taxon>
        <taxon>Paniceae</taxon>
        <taxon>Panicinae</taxon>
        <taxon>Panicum</taxon>
        <taxon>Panicum sect. Hiantes</taxon>
    </lineage>
</organism>